<evidence type="ECO:0000313" key="3">
    <source>
        <dbReference type="Proteomes" id="UP000193355"/>
    </source>
</evidence>
<keyword evidence="3" id="KW-1185">Reference proteome</keyword>
<feature type="compositionally biased region" description="Acidic residues" evidence="1">
    <location>
        <begin position="86"/>
        <end position="100"/>
    </location>
</feature>
<feature type="region of interest" description="Disordered" evidence="1">
    <location>
        <begin position="1"/>
        <end position="23"/>
    </location>
</feature>
<organism evidence="2 3">
    <name type="scientific">Dethiosulfovibrio salsuginis</name>
    <dbReference type="NCBI Taxonomy" id="561720"/>
    <lineage>
        <taxon>Bacteria</taxon>
        <taxon>Thermotogati</taxon>
        <taxon>Synergistota</taxon>
        <taxon>Synergistia</taxon>
        <taxon>Synergistales</taxon>
        <taxon>Dethiosulfovibrionaceae</taxon>
        <taxon>Dethiosulfovibrio</taxon>
    </lineage>
</organism>
<proteinExistence type="predicted"/>
<dbReference type="AlphaFoldDB" id="A0A1X7IQE3"/>
<feature type="region of interest" description="Disordered" evidence="1">
    <location>
        <begin position="81"/>
        <end position="100"/>
    </location>
</feature>
<reference evidence="3" key="1">
    <citation type="submission" date="2017-04" db="EMBL/GenBank/DDBJ databases">
        <authorList>
            <person name="Varghese N."/>
            <person name="Submissions S."/>
        </authorList>
    </citation>
    <scope>NUCLEOTIDE SEQUENCE [LARGE SCALE GENOMIC DNA]</scope>
    <source>
        <strain evidence="3">USBA 82</strain>
    </source>
</reference>
<evidence type="ECO:0000256" key="1">
    <source>
        <dbReference type="SAM" id="MobiDB-lite"/>
    </source>
</evidence>
<dbReference type="EMBL" id="FXBB01000004">
    <property type="protein sequence ID" value="SMG17244.1"/>
    <property type="molecule type" value="Genomic_DNA"/>
</dbReference>
<name>A0A1X7IQE3_9BACT</name>
<protein>
    <submittedName>
        <fullName evidence="2">Uncharacterized protein</fullName>
    </submittedName>
</protein>
<dbReference type="Proteomes" id="UP000193355">
    <property type="component" value="Unassembled WGS sequence"/>
</dbReference>
<evidence type="ECO:0000313" key="2">
    <source>
        <dbReference type="EMBL" id="SMG17244.1"/>
    </source>
</evidence>
<gene>
    <name evidence="2" type="ORF">SAMN06275492_10444</name>
</gene>
<sequence>MYVADDESKKKDLEEEKPKEEPKVFEEVAGATRYSPVHFHTDLQEAEENELVREAEEKLFLHNIEVADKFHQLSLDISLDDLFGPESEESEETEEKDEEA</sequence>
<dbReference type="RefSeq" id="WP_085543862.1">
    <property type="nucleotide sequence ID" value="NZ_FXBB01000004.1"/>
</dbReference>
<accession>A0A1X7IQE3</accession>